<accession>A0AAE3YMB6</accession>
<protein>
    <submittedName>
        <fullName evidence="2">Uncharacterized protein</fullName>
    </submittedName>
</protein>
<organism evidence="2 3">
    <name type="scientific">Catenuloplanes atrovinosus</name>
    <dbReference type="NCBI Taxonomy" id="137266"/>
    <lineage>
        <taxon>Bacteria</taxon>
        <taxon>Bacillati</taxon>
        <taxon>Actinomycetota</taxon>
        <taxon>Actinomycetes</taxon>
        <taxon>Micromonosporales</taxon>
        <taxon>Micromonosporaceae</taxon>
        <taxon>Catenuloplanes</taxon>
    </lineage>
</organism>
<feature type="region of interest" description="Disordered" evidence="1">
    <location>
        <begin position="96"/>
        <end position="163"/>
    </location>
</feature>
<evidence type="ECO:0000313" key="2">
    <source>
        <dbReference type="EMBL" id="MDR7275677.1"/>
    </source>
</evidence>
<dbReference type="Proteomes" id="UP001183643">
    <property type="component" value="Unassembled WGS sequence"/>
</dbReference>
<sequence length="387" mass="41525">MIGTEVRWVCRRSGPPRSGRRPKHVTVYRRSLLRARPAPAVLARQRSRWRPEEGRCVGDDPRGVPAIAPGPPRASTPPRCRPRSLVPVRPRAVAVSARTSTYARSRPAGAAPTGCGRRGSGCGSCRSDGDDPAGPKRSSAPAAAESRSAAGSPRHPTAHRGSHRLHDGYLLRWDLFRRLRTRAETAGPDGIADLGHALEVVRGQPLAVPTSPMPPATAPVRVAAGQRHPAATAPTSTSQFRLDAGDLAGARWAVDIAWQADQERADDHPWLDVIRIAHHAGHRAEVRTLWSSSGPGICWSSVPSWSTRTLYTAITPLRTVRSKTWIMKPCIGKTSTGSSTTRTSKRISAPPICASLLVPVNQYVGGHVHTYGIDLVAPKSGPSGRAR</sequence>
<feature type="compositionally biased region" description="Basic and acidic residues" evidence="1">
    <location>
        <begin position="52"/>
        <end position="62"/>
    </location>
</feature>
<dbReference type="EMBL" id="JAVDYB010000001">
    <property type="protein sequence ID" value="MDR7275677.1"/>
    <property type="molecule type" value="Genomic_DNA"/>
</dbReference>
<gene>
    <name evidence="2" type="ORF">J2S41_002455</name>
</gene>
<feature type="compositionally biased region" description="Low complexity" evidence="1">
    <location>
        <begin position="135"/>
        <end position="154"/>
    </location>
</feature>
<evidence type="ECO:0000256" key="1">
    <source>
        <dbReference type="SAM" id="MobiDB-lite"/>
    </source>
</evidence>
<dbReference type="AlphaFoldDB" id="A0AAE3YMB6"/>
<name>A0AAE3YMB6_9ACTN</name>
<feature type="region of interest" description="Disordered" evidence="1">
    <location>
        <begin position="52"/>
        <end position="84"/>
    </location>
</feature>
<comment type="caution">
    <text evidence="2">The sequence shown here is derived from an EMBL/GenBank/DDBJ whole genome shotgun (WGS) entry which is preliminary data.</text>
</comment>
<reference evidence="2" key="1">
    <citation type="submission" date="2023-07" db="EMBL/GenBank/DDBJ databases">
        <title>Sequencing the genomes of 1000 actinobacteria strains.</title>
        <authorList>
            <person name="Klenk H.-P."/>
        </authorList>
    </citation>
    <scope>NUCLEOTIDE SEQUENCE</scope>
    <source>
        <strain evidence="2">DSM 44707</strain>
    </source>
</reference>
<evidence type="ECO:0000313" key="3">
    <source>
        <dbReference type="Proteomes" id="UP001183643"/>
    </source>
</evidence>
<keyword evidence="3" id="KW-1185">Reference proteome</keyword>
<proteinExistence type="predicted"/>